<keyword evidence="1" id="KW-1133">Transmembrane helix</keyword>
<proteinExistence type="predicted"/>
<protein>
    <recommendedName>
        <fullName evidence="4">DUF2178 domain-containing protein</fullName>
    </recommendedName>
</protein>
<dbReference type="InterPro" id="IPR019235">
    <property type="entry name" value="DUF2178_TM"/>
</dbReference>
<evidence type="ECO:0000313" key="2">
    <source>
        <dbReference type="EMBL" id="EKF85214.1"/>
    </source>
</evidence>
<feature type="transmembrane region" description="Helical" evidence="1">
    <location>
        <begin position="21"/>
        <end position="49"/>
    </location>
</feature>
<keyword evidence="1" id="KW-0472">Membrane</keyword>
<gene>
    <name evidence="2" type="ORF">A994_10043</name>
</gene>
<dbReference type="PATRIC" id="fig|1204725.3.peg.2020"/>
<feature type="transmembrane region" description="Helical" evidence="1">
    <location>
        <begin position="131"/>
        <end position="151"/>
    </location>
</feature>
<dbReference type="EMBL" id="AMPO01000009">
    <property type="protein sequence ID" value="EKF85214.1"/>
    <property type="molecule type" value="Genomic_DNA"/>
</dbReference>
<keyword evidence="3" id="KW-1185">Reference proteome</keyword>
<evidence type="ECO:0000313" key="3">
    <source>
        <dbReference type="Proteomes" id="UP000007360"/>
    </source>
</evidence>
<comment type="caution">
    <text evidence="2">The sequence shown here is derived from an EMBL/GenBank/DDBJ whole genome shotgun (WGS) entry which is preliminary data.</text>
</comment>
<feature type="transmembrane region" description="Helical" evidence="1">
    <location>
        <begin position="103"/>
        <end position="125"/>
    </location>
</feature>
<name>K2RA68_METFP</name>
<evidence type="ECO:0008006" key="4">
    <source>
        <dbReference type="Google" id="ProtNLM"/>
    </source>
</evidence>
<dbReference type="RefSeq" id="WP_004031455.1">
    <property type="nucleotide sequence ID" value="NZ_AMPO01000009.1"/>
</dbReference>
<evidence type="ECO:0000256" key="1">
    <source>
        <dbReference type="SAM" id="Phobius"/>
    </source>
</evidence>
<dbReference type="AlphaFoldDB" id="K2RA68"/>
<accession>K2RA68</accession>
<reference evidence="2 3" key="1">
    <citation type="journal article" date="2012" name="J. Bacteriol.">
        <title>Draft genome sequence of Methanobacterium formicicum DSM 3637, an archaebacterium isolated from the methane producer amoeba Pelomyxa palustris.</title>
        <authorList>
            <person name="Gutierrez G."/>
        </authorList>
    </citation>
    <scope>NUCLEOTIDE SEQUENCE [LARGE SCALE GENOMIC DNA]</scope>
    <source>
        <strain evidence="3">DSM 3637 / PP1</strain>
    </source>
</reference>
<dbReference type="Proteomes" id="UP000007360">
    <property type="component" value="Unassembled WGS sequence"/>
</dbReference>
<organism evidence="2 3">
    <name type="scientific">Methanobacterium formicicum (strain DSM 3637 / PP1)</name>
    <dbReference type="NCBI Taxonomy" id="1204725"/>
    <lineage>
        <taxon>Archaea</taxon>
        <taxon>Methanobacteriati</taxon>
        <taxon>Methanobacteriota</taxon>
        <taxon>Methanomada group</taxon>
        <taxon>Methanobacteria</taxon>
        <taxon>Methanobacteriales</taxon>
        <taxon>Methanobacteriaceae</taxon>
        <taxon>Methanobacterium</taxon>
    </lineage>
</organism>
<keyword evidence="1" id="KW-0812">Transmembrane</keyword>
<dbReference type="Pfam" id="PF09946">
    <property type="entry name" value="DUF2178"/>
    <property type="match status" value="1"/>
</dbReference>
<feature type="transmembrane region" description="Helical" evidence="1">
    <location>
        <begin position="55"/>
        <end position="75"/>
    </location>
</feature>
<sequence length="161" mass="18168">MKIVECDNLKEGDNLNQKSGIVLKILSIFESGLFLKILSVFVTGLWVAGLILGNIYIVLLAIILLIALCTVFYIHRDNLQEIFQKDSSVVVEDERTQLINEKAATMTFGIFVAVIIYAGIILIALRDSYPQLLQAGYTLIIAAVFCFILYFTSRAYYNRKF</sequence>